<accession>A0ABT0TP96</accession>
<evidence type="ECO:0000313" key="14">
    <source>
        <dbReference type="EMBL" id="MCL9809316.1"/>
    </source>
</evidence>
<evidence type="ECO:0000256" key="8">
    <source>
        <dbReference type="ARBA" id="ARBA00038408"/>
    </source>
</evidence>
<sequence length="693" mass="75821">MAVLSKIRQRSLLVIAIVGLSLFAFIIGALIENGGFGTGSRNAGTINGVDIPFEDFRVKVDNAQKSQQGVSLMQATNGVWEQEVRRVLLENQFEKLGLRLGDDQLIKVIEDDPQFAQFKGPNGKFDKAGFNEMVASFKQSPERWQQWLNYEKSLSQFATEQMYNTIVKAGFYTTQAEGKFNYELENNKVTFDLVSVPYSTIDDKKVELTDEEVIAYMKKNEKKYKAEESRELEFVLIEDKPSAEDEKAIKDKISSLLNASVVYNAATGKNDTVAGFRNTNNVIEFVNANSDIKYDSTYIAKKDLPLEHAEALFNSAPGAIYGPYVFGDYYCISKSMGKKSGINAKASHILISYKGSAGPQSNRTKEEAQAKANELLKEAQANPGSFAMLAFTNSDDTSKQQGGDLGYFSKGQMTKNFENFVFGNPVGKIGLVETEFGFHIINVTDKQDGIRLATIAQRIVASEATSDASFTKATQFEILANEKDFATAAKESKLTIAPAAKVLAMDENVQGVGPQREIVRWAFDAKEGDVKRFNTSAGHVVARLKKVNEKGLMPVEDAKSMFGYKLRNEKKAKLIEEKMSGATLEAVSKATGSPVKEAKDITAAGSFIESIGPEPKVVGTAFSLKQGVVSKTIAGNSGVFKIKVKSASKAPAAKDYKEVVSRVAAQAKGSAAGRVYGTLRQNADIKDNRAEFN</sequence>
<reference evidence="14 15" key="1">
    <citation type="submission" date="2022-05" db="EMBL/GenBank/DDBJ databases">
        <title>Flavobacterium sp., isolated from activated sludge.</title>
        <authorList>
            <person name="Ran Q."/>
        </authorList>
    </citation>
    <scope>NUCLEOTIDE SEQUENCE [LARGE SCALE GENOMIC DNA]</scope>
    <source>
        <strain evidence="14 15">HXWNR70</strain>
    </source>
</reference>
<gene>
    <name evidence="14" type="ORF">NAT50_08085</name>
</gene>
<comment type="subcellular location">
    <subcellularLocation>
        <location evidence="1">Cell inner membrane</location>
        <topology evidence="1">Single-pass type II membrane protein</topology>
        <orientation evidence="1">Periplasmic side</orientation>
    </subcellularLocation>
</comment>
<dbReference type="SUPFAM" id="SSF54534">
    <property type="entry name" value="FKBP-like"/>
    <property type="match status" value="1"/>
</dbReference>
<organism evidence="14 15">
    <name type="scientific">Flavobacterium luminosum</name>
    <dbReference type="NCBI Taxonomy" id="2949086"/>
    <lineage>
        <taxon>Bacteria</taxon>
        <taxon>Pseudomonadati</taxon>
        <taxon>Bacteroidota</taxon>
        <taxon>Flavobacteriia</taxon>
        <taxon>Flavobacteriales</taxon>
        <taxon>Flavobacteriaceae</taxon>
        <taxon>Flavobacterium</taxon>
    </lineage>
</organism>
<evidence type="ECO:0000256" key="12">
    <source>
        <dbReference type="SAM" id="Phobius"/>
    </source>
</evidence>
<feature type="transmembrane region" description="Helical" evidence="12">
    <location>
        <begin position="12"/>
        <end position="31"/>
    </location>
</feature>
<dbReference type="EMBL" id="JAMLJM010000005">
    <property type="protein sequence ID" value="MCL9809316.1"/>
    <property type="molecule type" value="Genomic_DNA"/>
</dbReference>
<evidence type="ECO:0000256" key="7">
    <source>
        <dbReference type="ARBA" id="ARBA00023186"/>
    </source>
</evidence>
<dbReference type="GO" id="GO:0003755">
    <property type="term" value="F:peptidyl-prolyl cis-trans isomerase activity"/>
    <property type="evidence" value="ECO:0007669"/>
    <property type="project" value="UniProtKB-EC"/>
</dbReference>
<evidence type="ECO:0000256" key="1">
    <source>
        <dbReference type="ARBA" id="ARBA00004382"/>
    </source>
</evidence>
<dbReference type="InterPro" id="IPR052029">
    <property type="entry name" value="PpiD_chaperone"/>
</dbReference>
<evidence type="ECO:0000256" key="6">
    <source>
        <dbReference type="ARBA" id="ARBA00023136"/>
    </source>
</evidence>
<keyword evidence="6 12" id="KW-0472">Membrane</keyword>
<dbReference type="PANTHER" id="PTHR47529">
    <property type="entry name" value="PEPTIDYL-PROLYL CIS-TRANS ISOMERASE D"/>
    <property type="match status" value="1"/>
</dbReference>
<keyword evidence="3" id="KW-0997">Cell inner membrane</keyword>
<keyword evidence="11" id="KW-0697">Rotamase</keyword>
<dbReference type="Pfam" id="PF13616">
    <property type="entry name" value="Rotamase_3"/>
    <property type="match status" value="1"/>
</dbReference>
<evidence type="ECO:0000256" key="9">
    <source>
        <dbReference type="ARBA" id="ARBA00040743"/>
    </source>
</evidence>
<dbReference type="InterPro" id="IPR000297">
    <property type="entry name" value="PPIase_PpiC"/>
</dbReference>
<name>A0ABT0TP96_9FLAO</name>
<evidence type="ECO:0000313" key="15">
    <source>
        <dbReference type="Proteomes" id="UP001317191"/>
    </source>
</evidence>
<proteinExistence type="inferred from homology"/>
<protein>
    <recommendedName>
        <fullName evidence="9">Periplasmic chaperone PpiD</fullName>
    </recommendedName>
    <alternativeName>
        <fullName evidence="10">Periplasmic folding chaperone</fullName>
    </alternativeName>
</protein>
<keyword evidence="7" id="KW-0143">Chaperone</keyword>
<dbReference type="PROSITE" id="PS50198">
    <property type="entry name" value="PPIC_PPIASE_2"/>
    <property type="match status" value="1"/>
</dbReference>
<feature type="domain" description="PpiC" evidence="13">
    <location>
        <begin position="341"/>
        <end position="445"/>
    </location>
</feature>
<evidence type="ECO:0000256" key="10">
    <source>
        <dbReference type="ARBA" id="ARBA00042775"/>
    </source>
</evidence>
<evidence type="ECO:0000256" key="4">
    <source>
        <dbReference type="ARBA" id="ARBA00022692"/>
    </source>
</evidence>
<dbReference type="InterPro" id="IPR027304">
    <property type="entry name" value="Trigger_fact/SurA_dom_sf"/>
</dbReference>
<dbReference type="PROSITE" id="PS01096">
    <property type="entry name" value="PPIC_PPIASE_1"/>
    <property type="match status" value="1"/>
</dbReference>
<dbReference type="PANTHER" id="PTHR47529:SF1">
    <property type="entry name" value="PERIPLASMIC CHAPERONE PPID"/>
    <property type="match status" value="1"/>
</dbReference>
<dbReference type="InterPro" id="IPR046357">
    <property type="entry name" value="PPIase_dom_sf"/>
</dbReference>
<dbReference type="Gene3D" id="3.10.50.40">
    <property type="match status" value="1"/>
</dbReference>
<evidence type="ECO:0000256" key="5">
    <source>
        <dbReference type="ARBA" id="ARBA00022989"/>
    </source>
</evidence>
<evidence type="ECO:0000256" key="2">
    <source>
        <dbReference type="ARBA" id="ARBA00022475"/>
    </source>
</evidence>
<evidence type="ECO:0000259" key="13">
    <source>
        <dbReference type="PROSITE" id="PS50198"/>
    </source>
</evidence>
<keyword evidence="5 12" id="KW-1133">Transmembrane helix</keyword>
<keyword evidence="11 14" id="KW-0413">Isomerase</keyword>
<evidence type="ECO:0000256" key="3">
    <source>
        <dbReference type="ARBA" id="ARBA00022519"/>
    </source>
</evidence>
<keyword evidence="15" id="KW-1185">Reference proteome</keyword>
<dbReference type="RefSeq" id="WP_250592734.1">
    <property type="nucleotide sequence ID" value="NZ_JAMLJM010000005.1"/>
</dbReference>
<dbReference type="Proteomes" id="UP001317191">
    <property type="component" value="Unassembled WGS sequence"/>
</dbReference>
<dbReference type="InterPro" id="IPR023058">
    <property type="entry name" value="PPIase_PpiC_CS"/>
</dbReference>
<evidence type="ECO:0000256" key="11">
    <source>
        <dbReference type="PROSITE-ProRule" id="PRU00278"/>
    </source>
</evidence>
<dbReference type="Pfam" id="PF13623">
    <property type="entry name" value="SurA_N_2"/>
    <property type="match status" value="1"/>
</dbReference>
<dbReference type="SUPFAM" id="SSF109998">
    <property type="entry name" value="Triger factor/SurA peptide-binding domain-like"/>
    <property type="match status" value="1"/>
</dbReference>
<comment type="caution">
    <text evidence="14">The sequence shown here is derived from an EMBL/GenBank/DDBJ whole genome shotgun (WGS) entry which is preliminary data.</text>
</comment>
<comment type="similarity">
    <text evidence="8">Belongs to the PpiD chaperone family.</text>
</comment>
<keyword evidence="2" id="KW-1003">Cell membrane</keyword>
<keyword evidence="4 12" id="KW-0812">Transmembrane</keyword>